<dbReference type="GO" id="GO:0003677">
    <property type="term" value="F:DNA binding"/>
    <property type="evidence" value="ECO:0007669"/>
    <property type="project" value="UniProtKB-KW"/>
</dbReference>
<dbReference type="Gene3D" id="1.10.260.40">
    <property type="entry name" value="lambda repressor-like DNA-binding domains"/>
    <property type="match status" value="1"/>
</dbReference>
<gene>
    <name evidence="3" type="ORF">FYJ33_11445</name>
</gene>
<evidence type="ECO:0000256" key="1">
    <source>
        <dbReference type="ARBA" id="ARBA00023125"/>
    </source>
</evidence>
<name>A0A7X2MZL2_9CLOT</name>
<dbReference type="Proteomes" id="UP000460287">
    <property type="component" value="Unassembled WGS sequence"/>
</dbReference>
<dbReference type="InterPro" id="IPR001387">
    <property type="entry name" value="Cro/C1-type_HTH"/>
</dbReference>
<dbReference type="PROSITE" id="PS50943">
    <property type="entry name" value="HTH_CROC1"/>
    <property type="match status" value="1"/>
</dbReference>
<dbReference type="PANTHER" id="PTHR46797:SF1">
    <property type="entry name" value="METHYLPHOSPHONATE SYNTHASE"/>
    <property type="match status" value="1"/>
</dbReference>
<comment type="caution">
    <text evidence="3">The sequence shown here is derived from an EMBL/GenBank/DDBJ whole genome shotgun (WGS) entry which is preliminary data.</text>
</comment>
<evidence type="ECO:0000313" key="4">
    <source>
        <dbReference type="Proteomes" id="UP000460287"/>
    </source>
</evidence>
<dbReference type="RefSeq" id="WP_154531891.1">
    <property type="nucleotide sequence ID" value="NZ_VULX01000020.1"/>
</dbReference>
<proteinExistence type="predicted"/>
<keyword evidence="1" id="KW-0238">DNA-binding</keyword>
<dbReference type="InterPro" id="IPR050807">
    <property type="entry name" value="TransReg_Diox_bact_type"/>
</dbReference>
<evidence type="ECO:0000313" key="3">
    <source>
        <dbReference type="EMBL" id="MSR91990.1"/>
    </source>
</evidence>
<dbReference type="CDD" id="cd00093">
    <property type="entry name" value="HTH_XRE"/>
    <property type="match status" value="1"/>
</dbReference>
<feature type="domain" description="HTH cro/C1-type" evidence="2">
    <location>
        <begin position="167"/>
        <end position="222"/>
    </location>
</feature>
<dbReference type="GO" id="GO:0003700">
    <property type="term" value="F:DNA-binding transcription factor activity"/>
    <property type="evidence" value="ECO:0007669"/>
    <property type="project" value="TreeGrafter"/>
</dbReference>
<organism evidence="3 4">
    <name type="scientific">Inconstantimicrobium porci</name>
    <dbReference type="NCBI Taxonomy" id="2652291"/>
    <lineage>
        <taxon>Bacteria</taxon>
        <taxon>Bacillati</taxon>
        <taxon>Bacillota</taxon>
        <taxon>Clostridia</taxon>
        <taxon>Eubacteriales</taxon>
        <taxon>Clostridiaceae</taxon>
        <taxon>Inconstantimicrobium</taxon>
    </lineage>
</organism>
<dbReference type="GO" id="GO:0005829">
    <property type="term" value="C:cytosol"/>
    <property type="evidence" value="ECO:0007669"/>
    <property type="project" value="TreeGrafter"/>
</dbReference>
<evidence type="ECO:0000259" key="2">
    <source>
        <dbReference type="PROSITE" id="PS50943"/>
    </source>
</evidence>
<dbReference type="InterPro" id="IPR010982">
    <property type="entry name" value="Lambda_DNA-bd_dom_sf"/>
</dbReference>
<reference evidence="3 4" key="1">
    <citation type="submission" date="2019-08" db="EMBL/GenBank/DDBJ databases">
        <title>In-depth cultivation of the pig gut microbiome towards novel bacterial diversity and tailored functional studies.</title>
        <authorList>
            <person name="Wylensek D."/>
            <person name="Hitch T.C.A."/>
            <person name="Clavel T."/>
        </authorList>
    </citation>
    <scope>NUCLEOTIDE SEQUENCE [LARGE SCALE GENOMIC DNA]</scope>
    <source>
        <strain evidence="3 4">WCA-383-APC-5B</strain>
    </source>
</reference>
<protein>
    <submittedName>
        <fullName evidence="3">Helix-turn-helix domain-containing protein</fullName>
    </submittedName>
</protein>
<sequence>MKELTLNKQEFDQRMSKFENQSPSKVNINKLDEFDNAVKNVEFSEPSLQFYYRKKISKVRLNALKAQGKNCTKWDMFYNDVMSDENPKAEPLKKILNVLNDENIPVEKLENVISTAEKELKSEEVLTYINSLQVFDKDRLNTELSKKLKHLRTKLNRNIPNDFGVWIDQLRKSRGLSFRALQEKSGVSASYIHRIISGERQRPTIPVIEQLAEALGVDKAEFFTKLNMKPTESEKEQTISQLLSLNDYTINGVSVTRKQKTAILELLTGIINAKWSTETQFDESIQIMKSIGTLKKALVEDEE</sequence>
<dbReference type="AlphaFoldDB" id="A0A7X2MZL2"/>
<dbReference type="SUPFAM" id="SSF47413">
    <property type="entry name" value="lambda repressor-like DNA-binding domains"/>
    <property type="match status" value="1"/>
</dbReference>
<dbReference type="Pfam" id="PF13560">
    <property type="entry name" value="HTH_31"/>
    <property type="match status" value="1"/>
</dbReference>
<accession>A0A7X2MZL2</accession>
<keyword evidence="4" id="KW-1185">Reference proteome</keyword>
<dbReference type="EMBL" id="VULX01000020">
    <property type="protein sequence ID" value="MSR91990.1"/>
    <property type="molecule type" value="Genomic_DNA"/>
</dbReference>
<dbReference type="SMART" id="SM00530">
    <property type="entry name" value="HTH_XRE"/>
    <property type="match status" value="1"/>
</dbReference>
<dbReference type="PANTHER" id="PTHR46797">
    <property type="entry name" value="HTH-TYPE TRANSCRIPTIONAL REGULATOR"/>
    <property type="match status" value="1"/>
</dbReference>